<feature type="transmembrane region" description="Helical" evidence="7">
    <location>
        <begin position="257"/>
        <end position="275"/>
    </location>
</feature>
<keyword evidence="6 7" id="KW-0472">Membrane</keyword>
<dbReference type="EMBL" id="JAUSQZ010000001">
    <property type="protein sequence ID" value="MDP9825566.1"/>
    <property type="molecule type" value="Genomic_DNA"/>
</dbReference>
<dbReference type="Proteomes" id="UP001235712">
    <property type="component" value="Unassembled WGS sequence"/>
</dbReference>
<evidence type="ECO:0000256" key="1">
    <source>
        <dbReference type="ARBA" id="ARBA00004651"/>
    </source>
</evidence>
<feature type="domain" description="EamA" evidence="8">
    <location>
        <begin position="160"/>
        <end position="295"/>
    </location>
</feature>
<keyword evidence="5 7" id="KW-1133">Transmembrane helix</keyword>
<dbReference type="InterPro" id="IPR051258">
    <property type="entry name" value="Diverse_Substrate_Transporter"/>
</dbReference>
<sequence length="388" mass="39160">MFAARPPARAPFRSLFSDRRTSALIALTVAGISWGTSVPLSKAAFSGFGPAWLVVFRFALAGLLIVAVARPRLRQVRPVLWLYGAFGYGACVLLQNLGLDRTSVSHAALLLGSVPILVAVLAVLFNGARLGAVAWGGFALSFAGIVVVAGAGGGGATLGGDLIVLGSVTIGAIFTLVQARLLAGQDVLAVTTAQFFASAVAVTPFALTTEGVPVPGQNGLGGAALLAAVALAVIGTVMPFTLFAYGQTGVAPEIAGVFLNLETLVATVIAITLLGEPAGPAQIGGGLALLVGIYIGTIRQSRSGRPAVVAAPSPAPVSVRVPMADDVHRGAVPVSSPVPTRRVAVVAPGLHLVPNALGLGAFDPADPIAAELEDLLERDGRPAFTRAA</sequence>
<dbReference type="PANTHER" id="PTHR42920:SF5">
    <property type="entry name" value="EAMA DOMAIN-CONTAINING PROTEIN"/>
    <property type="match status" value="1"/>
</dbReference>
<reference evidence="9 10" key="1">
    <citation type="submission" date="2023-07" db="EMBL/GenBank/DDBJ databases">
        <title>Sequencing the genomes of 1000 actinobacteria strains.</title>
        <authorList>
            <person name="Klenk H.-P."/>
        </authorList>
    </citation>
    <scope>NUCLEOTIDE SEQUENCE [LARGE SCALE GENOMIC DNA]</scope>
    <source>
        <strain evidence="9 10">DSM 44388</strain>
    </source>
</reference>
<feature type="domain" description="EamA" evidence="8">
    <location>
        <begin position="22"/>
        <end position="148"/>
    </location>
</feature>
<feature type="transmembrane region" description="Helical" evidence="7">
    <location>
        <begin position="187"/>
        <end position="207"/>
    </location>
</feature>
<evidence type="ECO:0000256" key="4">
    <source>
        <dbReference type="ARBA" id="ARBA00022692"/>
    </source>
</evidence>
<dbReference type="PANTHER" id="PTHR42920">
    <property type="entry name" value="OS03G0707200 PROTEIN-RELATED"/>
    <property type="match status" value="1"/>
</dbReference>
<dbReference type="SUPFAM" id="SSF103481">
    <property type="entry name" value="Multidrug resistance efflux transporter EmrE"/>
    <property type="match status" value="2"/>
</dbReference>
<organism evidence="9 10">
    <name type="scientific">Kineosporia succinea</name>
    <dbReference type="NCBI Taxonomy" id="84632"/>
    <lineage>
        <taxon>Bacteria</taxon>
        <taxon>Bacillati</taxon>
        <taxon>Actinomycetota</taxon>
        <taxon>Actinomycetes</taxon>
        <taxon>Kineosporiales</taxon>
        <taxon>Kineosporiaceae</taxon>
        <taxon>Kineosporia</taxon>
    </lineage>
</organism>
<dbReference type="Pfam" id="PF00892">
    <property type="entry name" value="EamA"/>
    <property type="match status" value="2"/>
</dbReference>
<proteinExistence type="inferred from homology"/>
<dbReference type="RefSeq" id="WP_307239467.1">
    <property type="nucleotide sequence ID" value="NZ_JAUSQZ010000001.1"/>
</dbReference>
<evidence type="ECO:0000313" key="9">
    <source>
        <dbReference type="EMBL" id="MDP9825566.1"/>
    </source>
</evidence>
<feature type="transmembrane region" description="Helical" evidence="7">
    <location>
        <begin position="219"/>
        <end position="245"/>
    </location>
</feature>
<comment type="similarity">
    <text evidence="2">Belongs to the EamA transporter family.</text>
</comment>
<feature type="transmembrane region" description="Helical" evidence="7">
    <location>
        <begin position="132"/>
        <end position="156"/>
    </location>
</feature>
<comment type="caution">
    <text evidence="9">The sequence shown here is derived from an EMBL/GenBank/DDBJ whole genome shotgun (WGS) entry which is preliminary data.</text>
</comment>
<keyword evidence="10" id="KW-1185">Reference proteome</keyword>
<keyword evidence="4 7" id="KW-0812">Transmembrane</keyword>
<accession>A0ABT9NYR4</accession>
<feature type="transmembrane region" description="Helical" evidence="7">
    <location>
        <begin position="104"/>
        <end position="125"/>
    </location>
</feature>
<name>A0ABT9NYR4_9ACTN</name>
<evidence type="ECO:0000259" key="8">
    <source>
        <dbReference type="Pfam" id="PF00892"/>
    </source>
</evidence>
<evidence type="ECO:0000256" key="5">
    <source>
        <dbReference type="ARBA" id="ARBA00022989"/>
    </source>
</evidence>
<evidence type="ECO:0000256" key="6">
    <source>
        <dbReference type="ARBA" id="ARBA00023136"/>
    </source>
</evidence>
<evidence type="ECO:0000256" key="7">
    <source>
        <dbReference type="SAM" id="Phobius"/>
    </source>
</evidence>
<dbReference type="InterPro" id="IPR000620">
    <property type="entry name" value="EamA_dom"/>
</dbReference>
<feature type="transmembrane region" description="Helical" evidence="7">
    <location>
        <begin position="80"/>
        <end position="98"/>
    </location>
</feature>
<keyword evidence="3" id="KW-1003">Cell membrane</keyword>
<feature type="transmembrane region" description="Helical" evidence="7">
    <location>
        <begin position="51"/>
        <end position="68"/>
    </location>
</feature>
<evidence type="ECO:0000313" key="10">
    <source>
        <dbReference type="Proteomes" id="UP001235712"/>
    </source>
</evidence>
<dbReference type="InterPro" id="IPR037185">
    <property type="entry name" value="EmrE-like"/>
</dbReference>
<evidence type="ECO:0000256" key="3">
    <source>
        <dbReference type="ARBA" id="ARBA00022475"/>
    </source>
</evidence>
<gene>
    <name evidence="9" type="ORF">J2S57_001315</name>
</gene>
<feature type="transmembrane region" description="Helical" evidence="7">
    <location>
        <begin position="162"/>
        <end position="182"/>
    </location>
</feature>
<comment type="subcellular location">
    <subcellularLocation>
        <location evidence="1">Cell membrane</location>
        <topology evidence="1">Multi-pass membrane protein</topology>
    </subcellularLocation>
</comment>
<protein>
    <submittedName>
        <fullName evidence="9">Drug/metabolite transporter (DMT)-like permease</fullName>
    </submittedName>
</protein>
<evidence type="ECO:0000256" key="2">
    <source>
        <dbReference type="ARBA" id="ARBA00007362"/>
    </source>
</evidence>
<feature type="transmembrane region" description="Helical" evidence="7">
    <location>
        <begin position="281"/>
        <end position="298"/>
    </location>
</feature>